<feature type="compositionally biased region" description="Polar residues" evidence="1">
    <location>
        <begin position="192"/>
        <end position="214"/>
    </location>
</feature>
<gene>
    <name evidence="3" type="ORF">OS145_07546</name>
</gene>
<dbReference type="Pfam" id="PF05099">
    <property type="entry name" value="TerB"/>
    <property type="match status" value="1"/>
</dbReference>
<evidence type="ECO:0000313" key="3">
    <source>
        <dbReference type="EMBL" id="EAQ32284.1"/>
    </source>
</evidence>
<dbReference type="InterPro" id="IPR029024">
    <property type="entry name" value="TerB-like"/>
</dbReference>
<dbReference type="CDD" id="cd07177">
    <property type="entry name" value="terB_like"/>
    <property type="match status" value="1"/>
</dbReference>
<sequence length="283" mass="30599">MDIKSAKGLANRHPEIRSRKEVMSYVLAALNYFLAKVDGSIDDTEKSAIVPAVDRSGLVTTRAEVDSYRKGTRDVAQKAVKLSEVMNLVSVFETSEEKVKLLKCLIHIASADGTLDKAEYSLIYDVAQSLTITIPKFDELAEKLNIATSNAARKRKFEVAGGVLKTVGKGVAATAALGISIAGLLIKESVMPSQGNNRQPARNSATSKKPTQTAIRAKQRVMRKGNVNCACCQYWHGDRKVEVSKKLVSVDLQGHPKGICTVSGGSKVVVLAIHTCRKFVSVI</sequence>
<feature type="domain" description="Co-chaperone DjlA N-terminal" evidence="2">
    <location>
        <begin position="27"/>
        <end position="138"/>
    </location>
</feature>
<evidence type="ECO:0000256" key="1">
    <source>
        <dbReference type="SAM" id="MobiDB-lite"/>
    </source>
</evidence>
<feature type="region of interest" description="Disordered" evidence="1">
    <location>
        <begin position="192"/>
        <end position="215"/>
    </location>
</feature>
<proteinExistence type="predicted"/>
<dbReference type="RefSeq" id="WP_006954200.1">
    <property type="nucleotide sequence ID" value="NZ_CH672403.1"/>
</dbReference>
<dbReference type="EMBL" id="AAMX01000006">
    <property type="protein sequence ID" value="EAQ32284.1"/>
    <property type="molecule type" value="Genomic_DNA"/>
</dbReference>
<dbReference type="Proteomes" id="UP000016543">
    <property type="component" value="Unassembled WGS sequence"/>
</dbReference>
<comment type="caution">
    <text evidence="3">The sequence shown here is derived from an EMBL/GenBank/DDBJ whole genome shotgun (WGS) entry which is preliminary data.</text>
</comment>
<dbReference type="InterPro" id="IPR007791">
    <property type="entry name" value="DjlA_N"/>
</dbReference>
<name>A0ABM9WN09_9GAMM</name>
<organism evidence="3 4">
    <name type="scientific">Idiomarina baltica OS145</name>
    <dbReference type="NCBI Taxonomy" id="314276"/>
    <lineage>
        <taxon>Bacteria</taxon>
        <taxon>Pseudomonadati</taxon>
        <taxon>Pseudomonadota</taxon>
        <taxon>Gammaproteobacteria</taxon>
        <taxon>Alteromonadales</taxon>
        <taxon>Idiomarinaceae</taxon>
        <taxon>Idiomarina</taxon>
    </lineage>
</organism>
<dbReference type="Gene3D" id="1.10.3680.10">
    <property type="entry name" value="TerB-like"/>
    <property type="match status" value="1"/>
</dbReference>
<reference evidence="3 4" key="1">
    <citation type="submission" date="2006-01" db="EMBL/GenBank/DDBJ databases">
        <authorList>
            <person name="Brettar I."/>
            <person name="Hofle M."/>
            <person name="Ferriera S."/>
            <person name="Johnson J."/>
            <person name="Kravitz S."/>
            <person name="Halpern A."/>
            <person name="Remington K."/>
            <person name="Beeson K."/>
            <person name="Tran B."/>
            <person name="Rogers Y.-H."/>
            <person name="Friedman R."/>
            <person name="Venter J.C."/>
        </authorList>
    </citation>
    <scope>NUCLEOTIDE SEQUENCE [LARGE SCALE GENOMIC DNA]</scope>
    <source>
        <strain evidence="3 4">OS145</strain>
    </source>
</reference>
<accession>A0ABM9WN09</accession>
<keyword evidence="4" id="KW-1185">Reference proteome</keyword>
<evidence type="ECO:0000313" key="4">
    <source>
        <dbReference type="Proteomes" id="UP000016543"/>
    </source>
</evidence>
<evidence type="ECO:0000259" key="2">
    <source>
        <dbReference type="Pfam" id="PF05099"/>
    </source>
</evidence>
<protein>
    <recommendedName>
        <fullName evidence="2">Co-chaperone DjlA N-terminal domain-containing protein</fullName>
    </recommendedName>
</protein>
<dbReference type="SUPFAM" id="SSF158682">
    <property type="entry name" value="TerB-like"/>
    <property type="match status" value="1"/>
</dbReference>